<dbReference type="PANTHER" id="PTHR35271:SF1">
    <property type="entry name" value="ABC TRANSPORTER, SUBSTRATE-BINDING LIPOPROTEIN"/>
    <property type="match status" value="1"/>
</dbReference>
<feature type="chain" id="PRO_5003184791" evidence="1">
    <location>
        <begin position="27"/>
        <end position="326"/>
    </location>
</feature>
<keyword evidence="3" id="KW-1185">Reference proteome</keyword>
<dbReference type="InterPro" id="IPR007487">
    <property type="entry name" value="ABC_transpt-TYRBP-like"/>
</dbReference>
<reference evidence="2 3" key="1">
    <citation type="submission" date="2010-10" db="EMBL/GenBank/DDBJ databases">
        <authorList>
            <person name="Durkin A.S."/>
            <person name="Madupu R."/>
            <person name="Torralba M."/>
            <person name="Gillis M."/>
            <person name="Methe B."/>
            <person name="Sutton G."/>
            <person name="Nelson K.E."/>
        </authorList>
    </citation>
    <scope>NUCLEOTIDE SEQUENCE [LARGE SCALE GENOMIC DNA]</scope>
    <source>
        <strain evidence="2 3">ACS-139-V-Col8</strain>
    </source>
</reference>
<dbReference type="SUPFAM" id="SSF53822">
    <property type="entry name" value="Periplasmic binding protein-like I"/>
    <property type="match status" value="1"/>
</dbReference>
<keyword evidence="1" id="KW-0732">Signal</keyword>
<protein>
    <submittedName>
        <fullName evidence="2">ABC transporter substrate binding protein</fullName>
    </submittedName>
</protein>
<dbReference type="eggNOG" id="COG2984">
    <property type="taxonomic scope" value="Bacteria"/>
</dbReference>
<dbReference type="STRING" id="908337.HMPREF9257_1168"/>
<evidence type="ECO:0000313" key="3">
    <source>
        <dbReference type="Proteomes" id="UP000005990"/>
    </source>
</evidence>
<dbReference type="AlphaFoldDB" id="E4KQ15"/>
<proteinExistence type="predicted"/>
<dbReference type="Pfam" id="PF04392">
    <property type="entry name" value="ABC_sub_bind"/>
    <property type="match status" value="1"/>
</dbReference>
<name>E4KQ15_9LACT</name>
<accession>E4KQ15</accession>
<dbReference type="CDD" id="cd06325">
    <property type="entry name" value="PBP1_ABC_unchar_transporter"/>
    <property type="match status" value="1"/>
</dbReference>
<dbReference type="InterPro" id="IPR028082">
    <property type="entry name" value="Peripla_BP_I"/>
</dbReference>
<dbReference type="Gene3D" id="3.40.50.2300">
    <property type="match status" value="2"/>
</dbReference>
<comment type="caution">
    <text evidence="2">The sequence shown here is derived from an EMBL/GenBank/DDBJ whole genome shotgun (WGS) entry which is preliminary data.</text>
</comment>
<dbReference type="OrthoDB" id="9776955at2"/>
<evidence type="ECO:0000313" key="2">
    <source>
        <dbReference type="EMBL" id="EFR31246.1"/>
    </source>
</evidence>
<organism evidence="2 3">
    <name type="scientific">Eremococcus coleocola ACS-139-V-Col8</name>
    <dbReference type="NCBI Taxonomy" id="908337"/>
    <lineage>
        <taxon>Bacteria</taxon>
        <taxon>Bacillati</taxon>
        <taxon>Bacillota</taxon>
        <taxon>Bacilli</taxon>
        <taxon>Lactobacillales</taxon>
        <taxon>Aerococcaceae</taxon>
        <taxon>Eremococcus</taxon>
    </lineage>
</organism>
<evidence type="ECO:0000256" key="1">
    <source>
        <dbReference type="SAM" id="SignalP"/>
    </source>
</evidence>
<gene>
    <name evidence="2" type="ORF">HMPREF9257_1168</name>
</gene>
<dbReference type="PANTHER" id="PTHR35271">
    <property type="entry name" value="ABC TRANSPORTER, SUBSTRATE-BINDING LIPOPROTEIN-RELATED"/>
    <property type="match status" value="1"/>
</dbReference>
<feature type="signal peptide" evidence="1">
    <location>
        <begin position="1"/>
        <end position="26"/>
    </location>
</feature>
<sequence>MKISKLMSLLLALCLVLMSLPSFVSAEDNHLSVAIVQLVSHPSLDQIHEGVIEGLADQGYKEGENLDINFQNAEGDMNLLTTISQQVTSQKPDLIFAITTPVAQALQNATSDIPIILAGITDPEAANLIDSLEKPGANISGISDQIPMEEQFKLIKTMVPDAKKVGMIYSSSEDNSKAEIEKAQKAAEGQGFEVQVQAISSALDMQTVAEKLANETDLIFIGSDNTIASAFDSLISVTDRAKKPIFSPVELMIGSGAVAGTAIKQKDIGLKSAEFAGKVLGGQEIGQLPIEYIEDYKVLVNEDSLKLLGLKVPGEIKDQVTSVAGE</sequence>
<dbReference type="Proteomes" id="UP000005990">
    <property type="component" value="Unassembled WGS sequence"/>
</dbReference>
<dbReference type="EMBL" id="AENN01000015">
    <property type="protein sequence ID" value="EFR31246.1"/>
    <property type="molecule type" value="Genomic_DNA"/>
</dbReference>
<dbReference type="RefSeq" id="WP_006418449.1">
    <property type="nucleotide sequence ID" value="NZ_AENN01000015.1"/>
</dbReference>